<feature type="transmembrane region" description="Helical" evidence="9">
    <location>
        <begin position="63"/>
        <end position="85"/>
    </location>
</feature>
<evidence type="ECO:0000256" key="2">
    <source>
        <dbReference type="ARBA" id="ARBA00004953"/>
    </source>
</evidence>
<dbReference type="InterPro" id="IPR004485">
    <property type="entry name" value="Cobalamin_biosynth_CobD/CbiB"/>
</dbReference>
<evidence type="ECO:0000256" key="7">
    <source>
        <dbReference type="ARBA" id="ARBA00022989"/>
    </source>
</evidence>
<dbReference type="Proteomes" id="UP001626536">
    <property type="component" value="Chromosome"/>
</dbReference>
<evidence type="ECO:0000256" key="9">
    <source>
        <dbReference type="HAMAP-Rule" id="MF_00024"/>
    </source>
</evidence>
<comment type="pathway">
    <text evidence="2 9">Cofactor biosynthesis; adenosylcobalamin biosynthesis.</text>
</comment>
<dbReference type="EMBL" id="CP136862">
    <property type="protein sequence ID" value="WOJ91007.1"/>
    <property type="molecule type" value="Genomic_DNA"/>
</dbReference>
<dbReference type="PANTHER" id="PTHR34308">
    <property type="entry name" value="COBALAMIN BIOSYNTHESIS PROTEIN CBIB"/>
    <property type="match status" value="1"/>
</dbReference>
<evidence type="ECO:0000313" key="11">
    <source>
        <dbReference type="Proteomes" id="UP001626536"/>
    </source>
</evidence>
<evidence type="ECO:0000256" key="6">
    <source>
        <dbReference type="ARBA" id="ARBA00022692"/>
    </source>
</evidence>
<proteinExistence type="inferred from homology"/>
<dbReference type="Pfam" id="PF03186">
    <property type="entry name" value="CobD_Cbib"/>
    <property type="match status" value="1"/>
</dbReference>
<dbReference type="NCBIfam" id="TIGR00380">
    <property type="entry name" value="cobal_cbiB"/>
    <property type="match status" value="1"/>
</dbReference>
<organism evidence="10 11">
    <name type="scientific">Methylocapsa polymorpha</name>
    <dbReference type="NCBI Taxonomy" id="3080828"/>
    <lineage>
        <taxon>Bacteria</taxon>
        <taxon>Pseudomonadati</taxon>
        <taxon>Pseudomonadota</taxon>
        <taxon>Alphaproteobacteria</taxon>
        <taxon>Hyphomicrobiales</taxon>
        <taxon>Beijerinckiaceae</taxon>
        <taxon>Methylocapsa</taxon>
    </lineage>
</organism>
<keyword evidence="7 9" id="KW-1133">Transmembrane helix</keyword>
<keyword evidence="11" id="KW-1185">Reference proteome</keyword>
<keyword evidence="5 9" id="KW-0169">Cobalamin biosynthesis</keyword>
<dbReference type="HAMAP" id="MF_00024">
    <property type="entry name" value="CobD_CbiB"/>
    <property type="match status" value="1"/>
</dbReference>
<accession>A0ABZ0HW60</accession>
<comment type="caution">
    <text evidence="9">Lacks conserved residue(s) required for the propagation of feature annotation.</text>
</comment>
<comment type="similarity">
    <text evidence="3 9">Belongs to the CobD/CbiB family.</text>
</comment>
<keyword evidence="8 9" id="KW-0472">Membrane</keyword>
<feature type="transmembrane region" description="Helical" evidence="9">
    <location>
        <begin position="306"/>
        <end position="328"/>
    </location>
</feature>
<dbReference type="RefSeq" id="WP_407340596.1">
    <property type="nucleotide sequence ID" value="NZ_CP136862.1"/>
</dbReference>
<keyword evidence="6 9" id="KW-0812">Transmembrane</keyword>
<feature type="transmembrane region" description="Helical" evidence="9">
    <location>
        <begin position="91"/>
        <end position="107"/>
    </location>
</feature>
<evidence type="ECO:0000313" key="10">
    <source>
        <dbReference type="EMBL" id="WOJ91007.1"/>
    </source>
</evidence>
<evidence type="ECO:0000256" key="5">
    <source>
        <dbReference type="ARBA" id="ARBA00022573"/>
    </source>
</evidence>
<evidence type="ECO:0000256" key="4">
    <source>
        <dbReference type="ARBA" id="ARBA00022475"/>
    </source>
</evidence>
<evidence type="ECO:0000256" key="3">
    <source>
        <dbReference type="ARBA" id="ARBA00006263"/>
    </source>
</evidence>
<dbReference type="PANTHER" id="PTHR34308:SF1">
    <property type="entry name" value="COBALAMIN BIOSYNTHESIS PROTEIN CBIB"/>
    <property type="match status" value="1"/>
</dbReference>
<reference evidence="10 11" key="1">
    <citation type="submission" date="2023-10" db="EMBL/GenBank/DDBJ databases">
        <title>Novel methanotroph of the genus Methylocapsa from a subarctic wetland.</title>
        <authorList>
            <person name="Belova S.E."/>
            <person name="Oshkin I.Y."/>
            <person name="Miroshnikov K."/>
            <person name="Dedysh S.N."/>
        </authorList>
    </citation>
    <scope>NUCLEOTIDE SEQUENCE [LARGE SCALE GENOMIC DNA]</scope>
    <source>
        <strain evidence="10 11">RX1</strain>
    </source>
</reference>
<keyword evidence="4 9" id="KW-1003">Cell membrane</keyword>
<evidence type="ECO:0000256" key="1">
    <source>
        <dbReference type="ARBA" id="ARBA00004651"/>
    </source>
</evidence>
<comment type="subcellular location">
    <subcellularLocation>
        <location evidence="1 9">Cell membrane</location>
        <topology evidence="1 9">Multi-pass membrane protein</topology>
    </subcellularLocation>
</comment>
<feature type="transmembrane region" description="Helical" evidence="9">
    <location>
        <begin position="25"/>
        <end position="42"/>
    </location>
</feature>
<evidence type="ECO:0000256" key="8">
    <source>
        <dbReference type="ARBA" id="ARBA00023136"/>
    </source>
</evidence>
<sequence length="330" mass="34057">MDLNATLPLAALAVAIEAGLGYPRALFEAIGHPVTWIGALIARADRGLNRDDQSFANRRALGFLALGIVLATAGGGAYVVTLAIAAAVPSHPIGVLVTALIASSLIAQRSLHAHVRAVAEALDQGGLSAGRQSVAAIVGRDVESLDEPGVARAAIESLAENFSDGIVAPAFWLALGGLPGGLCYKATNTADSMIGHRTKRHEAFGYAAARLDDLVNFFPARLSVLLVAAAALLVPGASAGEALRIALRDSRGHPSPNAGWPEAAFAGALGLRLGGPRIYGQIRIEDAWIGSGKATVSAADIRRALALYRCACLIHCCVLTLLALFFIARA</sequence>
<protein>
    <recommendedName>
        <fullName evidence="9">Cobalamin biosynthesis protein CobD</fullName>
    </recommendedName>
</protein>
<gene>
    <name evidence="10" type="primary">cbiB</name>
    <name evidence="9" type="synonym">cobD</name>
    <name evidence="10" type="ORF">RZS28_06910</name>
</gene>
<comment type="function">
    <text evidence="9">Converts cobyric acid to cobinamide by the addition of aminopropanol on the F carboxylic group.</text>
</comment>
<name>A0ABZ0HW60_9HYPH</name>